<dbReference type="Proteomes" id="UP001159042">
    <property type="component" value="Unassembled WGS sequence"/>
</dbReference>
<comment type="caution">
    <text evidence="2">The sequence shown here is derived from an EMBL/GenBank/DDBJ whole genome shotgun (WGS) entry which is preliminary data.</text>
</comment>
<name>A0AAV8V4T8_9CUCU</name>
<dbReference type="AlphaFoldDB" id="A0AAV8V4T8"/>
<evidence type="ECO:0000313" key="3">
    <source>
        <dbReference type="Proteomes" id="UP001159042"/>
    </source>
</evidence>
<reference evidence="2 3" key="1">
    <citation type="journal article" date="2023" name="Insect Mol. Biol.">
        <title>Genome sequencing provides insights into the evolution of gene families encoding plant cell wall-degrading enzymes in longhorned beetles.</title>
        <authorList>
            <person name="Shin N.R."/>
            <person name="Okamura Y."/>
            <person name="Kirsch R."/>
            <person name="Pauchet Y."/>
        </authorList>
    </citation>
    <scope>NUCLEOTIDE SEQUENCE [LARGE SCALE GENOMIC DNA]</scope>
    <source>
        <strain evidence="2">EAD_L_NR</strain>
    </source>
</reference>
<protein>
    <submittedName>
        <fullName evidence="2">Uncharacterized protein</fullName>
    </submittedName>
</protein>
<evidence type="ECO:0000313" key="2">
    <source>
        <dbReference type="EMBL" id="KAJ8909261.1"/>
    </source>
</evidence>
<keyword evidence="3" id="KW-1185">Reference proteome</keyword>
<evidence type="ECO:0000256" key="1">
    <source>
        <dbReference type="SAM" id="MobiDB-lite"/>
    </source>
</evidence>
<sequence length="98" mass="11070">MWFTQSVDAWPMDNELVRRKTAEDADLTEVMGFVRTDKWPSKVRTEIAPYWHKRAELHIDQGVLMWGAPGSDTQNAENEIAGGNTHGAFGHSKNQDVS</sequence>
<gene>
    <name evidence="2" type="ORF">NQ315_002069</name>
</gene>
<proteinExistence type="predicted"/>
<feature type="region of interest" description="Disordered" evidence="1">
    <location>
        <begin position="68"/>
        <end position="98"/>
    </location>
</feature>
<dbReference type="EMBL" id="JANEYG010000736">
    <property type="protein sequence ID" value="KAJ8909261.1"/>
    <property type="molecule type" value="Genomic_DNA"/>
</dbReference>
<organism evidence="2 3">
    <name type="scientific">Exocentrus adspersus</name>
    <dbReference type="NCBI Taxonomy" id="1586481"/>
    <lineage>
        <taxon>Eukaryota</taxon>
        <taxon>Metazoa</taxon>
        <taxon>Ecdysozoa</taxon>
        <taxon>Arthropoda</taxon>
        <taxon>Hexapoda</taxon>
        <taxon>Insecta</taxon>
        <taxon>Pterygota</taxon>
        <taxon>Neoptera</taxon>
        <taxon>Endopterygota</taxon>
        <taxon>Coleoptera</taxon>
        <taxon>Polyphaga</taxon>
        <taxon>Cucujiformia</taxon>
        <taxon>Chrysomeloidea</taxon>
        <taxon>Cerambycidae</taxon>
        <taxon>Lamiinae</taxon>
        <taxon>Acanthocinini</taxon>
        <taxon>Exocentrus</taxon>
    </lineage>
</organism>
<accession>A0AAV8V4T8</accession>